<evidence type="ECO:0000313" key="2">
    <source>
        <dbReference type="Proteomes" id="UP000661163"/>
    </source>
</evidence>
<dbReference type="RefSeq" id="WP_130661449.1">
    <property type="nucleotide sequence ID" value="NZ_SIOJ01000001.1"/>
</dbReference>
<protein>
    <submittedName>
        <fullName evidence="1">Uncharacterized protein</fullName>
    </submittedName>
</protein>
<organism evidence="1 2">
    <name type="scientific">Rhizobium ruizarguesonis</name>
    <dbReference type="NCBI Taxonomy" id="2081791"/>
    <lineage>
        <taxon>Bacteria</taxon>
        <taxon>Pseudomonadati</taxon>
        <taxon>Pseudomonadota</taxon>
        <taxon>Alphaproteobacteria</taxon>
        <taxon>Hyphomicrobiales</taxon>
        <taxon>Rhizobiaceae</taxon>
        <taxon>Rhizobium/Agrobacterium group</taxon>
        <taxon>Rhizobium</taxon>
    </lineage>
</organism>
<dbReference type="AlphaFoldDB" id="A0AAE4YRU9"/>
<reference evidence="1 2" key="1">
    <citation type="submission" date="2019-12" db="EMBL/GenBank/DDBJ databases">
        <title>Rhizobium genotypes associated with high levels of biological nitrogen fixation by grain legumes in a temperate-maritime cropping system.</title>
        <authorList>
            <person name="Maluk M."/>
            <person name="Francesc Ferrando Molina F."/>
            <person name="Lopez Del Egido L."/>
            <person name="Lafos M."/>
            <person name="Langarica-Fuentes A."/>
            <person name="Gebre Yohannes G."/>
            <person name="Young M.W."/>
            <person name="Martin P."/>
            <person name="Gantlett R."/>
            <person name="Kenicer G."/>
            <person name="Hawes C."/>
            <person name="Begg G.S."/>
            <person name="Quilliam R.S."/>
            <person name="Squire G.R."/>
            <person name="Poole P.S."/>
            <person name="Young P.W."/>
            <person name="Iannetta P.M."/>
            <person name="James E.K."/>
        </authorList>
    </citation>
    <scope>NUCLEOTIDE SEQUENCE [LARGE SCALE GENOMIC DNA]</scope>
    <source>
        <strain evidence="1 2">JHI985</strain>
    </source>
</reference>
<proteinExistence type="predicted"/>
<accession>A0AAE4YRU9</accession>
<sequence length="224" mass="24809">MPVEADMYDKIVDAILGLPVTNLSSLSAGEDLYEPYVWSLVLEAAERMGANITLLDRNGNPPASFWFRTQPSGIASVAHPYCHATIEFPDCPILEAHVGIYVSGRSKVKHECDVAVLFKSEADACRDNNAHPRFSKAILTVECKFYVDATVGVGHGRSFLGLINDIQNGERYFVATRASNSVSKLFSKHNKEYELGLSPLSPDLETRLRGSFEKAFRDFKSEFA</sequence>
<dbReference type="EMBL" id="WUFC01000017">
    <property type="protein sequence ID" value="NEI50072.1"/>
    <property type="molecule type" value="Genomic_DNA"/>
</dbReference>
<comment type="caution">
    <text evidence="1">The sequence shown here is derived from an EMBL/GenBank/DDBJ whole genome shotgun (WGS) entry which is preliminary data.</text>
</comment>
<dbReference type="Proteomes" id="UP000661163">
    <property type="component" value="Unassembled WGS sequence"/>
</dbReference>
<gene>
    <name evidence="1" type="ORF">GR217_20470</name>
</gene>
<evidence type="ECO:0000313" key="1">
    <source>
        <dbReference type="EMBL" id="NEI50072.1"/>
    </source>
</evidence>
<name>A0AAE4YRU9_9HYPH</name>